<dbReference type="Proteomes" id="UP001224122">
    <property type="component" value="Unassembled WGS sequence"/>
</dbReference>
<gene>
    <name evidence="1" type="ORF">J2S10_005130</name>
</gene>
<dbReference type="RefSeq" id="WP_307413666.1">
    <property type="nucleotide sequence ID" value="NZ_JAUSTW010000013.1"/>
</dbReference>
<comment type="caution">
    <text evidence="1">The sequence shown here is derived from an EMBL/GenBank/DDBJ whole genome shotgun (WGS) entry which is preliminary data.</text>
</comment>
<evidence type="ECO:0000313" key="1">
    <source>
        <dbReference type="EMBL" id="MDQ0201919.1"/>
    </source>
</evidence>
<sequence length="49" mass="5750">MKLRLFFWKTVRAAKMVTNVALKQNWSNRVQIKIIRLARTIWSGEGTST</sequence>
<evidence type="ECO:0000313" key="2">
    <source>
        <dbReference type="Proteomes" id="UP001224122"/>
    </source>
</evidence>
<protein>
    <submittedName>
        <fullName evidence="1">Uncharacterized protein</fullName>
    </submittedName>
</protein>
<dbReference type="EMBL" id="JAUSTW010000013">
    <property type="protein sequence ID" value="MDQ0201919.1"/>
    <property type="molecule type" value="Genomic_DNA"/>
</dbReference>
<organism evidence="1 2">
    <name type="scientific">Neobacillus ginsengisoli</name>
    <dbReference type="NCBI Taxonomy" id="904295"/>
    <lineage>
        <taxon>Bacteria</taxon>
        <taxon>Bacillati</taxon>
        <taxon>Bacillota</taxon>
        <taxon>Bacilli</taxon>
        <taxon>Bacillales</taxon>
        <taxon>Bacillaceae</taxon>
        <taxon>Neobacillus</taxon>
    </lineage>
</organism>
<keyword evidence="2" id="KW-1185">Reference proteome</keyword>
<proteinExistence type="predicted"/>
<accession>A0ABT9Y279</accession>
<name>A0ABT9Y279_9BACI</name>
<reference evidence="1 2" key="1">
    <citation type="submission" date="2023-07" db="EMBL/GenBank/DDBJ databases">
        <title>Genomic Encyclopedia of Type Strains, Phase IV (KMG-IV): sequencing the most valuable type-strain genomes for metagenomic binning, comparative biology and taxonomic classification.</title>
        <authorList>
            <person name="Goeker M."/>
        </authorList>
    </citation>
    <scope>NUCLEOTIDE SEQUENCE [LARGE SCALE GENOMIC DNA]</scope>
    <source>
        <strain evidence="1 2">DSM 27594</strain>
    </source>
</reference>